<dbReference type="GeneID" id="87922927"/>
<feature type="compositionally biased region" description="Basic and acidic residues" evidence="1">
    <location>
        <begin position="426"/>
        <end position="435"/>
    </location>
</feature>
<accession>A0AAE1IAU7</accession>
<feature type="compositionally biased region" description="Basic and acidic residues" evidence="1">
    <location>
        <begin position="213"/>
        <end position="236"/>
    </location>
</feature>
<organism evidence="2 3">
    <name type="scientific">Trichoderma aggressivum f. europaeum</name>
    <dbReference type="NCBI Taxonomy" id="173218"/>
    <lineage>
        <taxon>Eukaryota</taxon>
        <taxon>Fungi</taxon>
        <taxon>Dikarya</taxon>
        <taxon>Ascomycota</taxon>
        <taxon>Pezizomycotina</taxon>
        <taxon>Sordariomycetes</taxon>
        <taxon>Hypocreomycetidae</taxon>
        <taxon>Hypocreales</taxon>
        <taxon>Hypocreaceae</taxon>
        <taxon>Trichoderma</taxon>
    </lineage>
</organism>
<gene>
    <name evidence="2" type="ORF">Triagg1_8201</name>
</gene>
<comment type="caution">
    <text evidence="2">The sequence shown here is derived from an EMBL/GenBank/DDBJ whole genome shotgun (WGS) entry which is preliminary data.</text>
</comment>
<dbReference type="EMBL" id="JAWRVG010000039">
    <property type="protein sequence ID" value="KAK4066133.1"/>
    <property type="molecule type" value="Genomic_DNA"/>
</dbReference>
<feature type="region of interest" description="Disordered" evidence="1">
    <location>
        <begin position="401"/>
        <end position="444"/>
    </location>
</feature>
<reference evidence="2" key="1">
    <citation type="submission" date="2023-11" db="EMBL/GenBank/DDBJ databases">
        <title>The genome sequences of three competitors of mushroom-forming fungi.</title>
        <authorList>
            <person name="Beijen E."/>
            <person name="Ohm R.A."/>
        </authorList>
    </citation>
    <scope>NUCLEOTIDE SEQUENCE</scope>
    <source>
        <strain evidence="2">CBS 100526</strain>
    </source>
</reference>
<evidence type="ECO:0000313" key="2">
    <source>
        <dbReference type="EMBL" id="KAK4066133.1"/>
    </source>
</evidence>
<evidence type="ECO:0000256" key="1">
    <source>
        <dbReference type="SAM" id="MobiDB-lite"/>
    </source>
</evidence>
<dbReference type="Proteomes" id="UP001273209">
    <property type="component" value="Unassembled WGS sequence"/>
</dbReference>
<proteinExistence type="predicted"/>
<keyword evidence="3" id="KW-1185">Reference proteome</keyword>
<dbReference type="AlphaFoldDB" id="A0AAE1IAU7"/>
<name>A0AAE1IAU7_9HYPO</name>
<evidence type="ECO:0000313" key="3">
    <source>
        <dbReference type="Proteomes" id="UP001273209"/>
    </source>
</evidence>
<feature type="compositionally biased region" description="Low complexity" evidence="1">
    <location>
        <begin position="409"/>
        <end position="425"/>
    </location>
</feature>
<feature type="region of interest" description="Disordered" evidence="1">
    <location>
        <begin position="210"/>
        <end position="236"/>
    </location>
</feature>
<protein>
    <submittedName>
        <fullName evidence="2">Uncharacterized protein</fullName>
    </submittedName>
</protein>
<dbReference type="RefSeq" id="XP_062752830.1">
    <property type="nucleotide sequence ID" value="XM_062903022.1"/>
</dbReference>
<sequence>MATEFPAVTDNDGDGFVNAEETMKHLDRRQMLLDKTGGAADDWTGSFHVYMNINDVPISTPGPNNVQKFSSTSSESLDATFAMHNNENDFAFLGMDTLAIVVKIVHRDDFARRFLGFWAEADTNLAGIGIIKAKVVSGVKTKLDRSKEGKHLLSQIGEISAQTSQTQDKRPVTFEILFNALNSYQIEGNHHQLILNDVGDLFIRDLTEEETEELRQTDHSPRSPEKHQDLPRDFRQPKQPLVLVTGVVEPPSPQKTFDGSVLPEPSEAQLAQSISRLALLDNDRLEPKSPFFRHNSALHIQPLERRQPLFKRKPYSTPTINENTPCPYCSEQTDCVNPLTLTGRVFTAGSKASADAVLKSQSEQACSLLDADIIRQIHKKQSPLSSDIEFGETVDRFHKARVFDDPKQSPRSVSSSKRASGGSSHVSEHPSERPPPRGTRPACHQLRHVNWTLIYISRTLSKTPLTSLPASASFGRTRGRSRVTQEIINGVESDHLPRVVLPGRELRRRHTSPTLGIDGHLKQKF</sequence>